<keyword evidence="1" id="KW-1133">Transmembrane helix</keyword>
<protein>
    <submittedName>
        <fullName evidence="2">YoaK family protein</fullName>
    </submittedName>
</protein>
<dbReference type="PANTHER" id="PTHR37314:SF5">
    <property type="entry name" value="SLR0142 PROTEIN"/>
    <property type="match status" value="1"/>
</dbReference>
<feature type="transmembrane region" description="Helical" evidence="1">
    <location>
        <begin position="7"/>
        <end position="30"/>
    </location>
</feature>
<keyword evidence="1" id="KW-0472">Membrane</keyword>
<feature type="transmembrane region" description="Helical" evidence="1">
    <location>
        <begin position="50"/>
        <end position="74"/>
    </location>
</feature>
<dbReference type="RefSeq" id="WP_408181208.1">
    <property type="nucleotide sequence ID" value="NZ_JAQQEZ010000046.1"/>
</dbReference>
<gene>
    <name evidence="2" type="ORF">PQR57_38015</name>
</gene>
<dbReference type="Pfam" id="PF06912">
    <property type="entry name" value="DUF1275"/>
    <property type="match status" value="1"/>
</dbReference>
<sequence>MNKHEDTILALIAGYVDTVGFVALFGLFTAHVTGNFVLIGAGVAGVGQGVLLKLLAFPSFVVGIALSSVIFKFLERNHSAHAASALYLLQAMLLVSFLITGLIATPIETPNAAMVLACGALGTMAMGVQNARGRLLQVTGLPNTVMTGNVTQIVLDVIELIHRGAAGGHGQQVRGRLNSTLAAMCGFAVGAIGGALAYVNLSFPAIALPVAVLLFLAWKRRAMAEVIG</sequence>
<organism evidence="2 3">
    <name type="scientific">Paraburkholderia dipogonis</name>
    <dbReference type="NCBI Taxonomy" id="1211383"/>
    <lineage>
        <taxon>Bacteria</taxon>
        <taxon>Pseudomonadati</taxon>
        <taxon>Pseudomonadota</taxon>
        <taxon>Betaproteobacteria</taxon>
        <taxon>Burkholderiales</taxon>
        <taxon>Burkholderiaceae</taxon>
        <taxon>Paraburkholderia</taxon>
    </lineage>
</organism>
<feature type="transmembrane region" description="Helical" evidence="1">
    <location>
        <begin position="86"/>
        <end position="105"/>
    </location>
</feature>
<keyword evidence="3" id="KW-1185">Reference proteome</keyword>
<dbReference type="InterPro" id="IPR010699">
    <property type="entry name" value="DUF1275"/>
</dbReference>
<dbReference type="PANTHER" id="PTHR37314">
    <property type="entry name" value="SLR0142 PROTEIN"/>
    <property type="match status" value="1"/>
</dbReference>
<dbReference type="Proteomes" id="UP001629230">
    <property type="component" value="Unassembled WGS sequence"/>
</dbReference>
<feature type="transmembrane region" description="Helical" evidence="1">
    <location>
        <begin position="201"/>
        <end position="218"/>
    </location>
</feature>
<name>A0ABW9B467_9BURK</name>
<proteinExistence type="predicted"/>
<keyword evidence="1" id="KW-0812">Transmembrane</keyword>
<dbReference type="EMBL" id="JAQQEZ010000046">
    <property type="protein sequence ID" value="MFM0006766.1"/>
    <property type="molecule type" value="Genomic_DNA"/>
</dbReference>
<evidence type="ECO:0000256" key="1">
    <source>
        <dbReference type="SAM" id="Phobius"/>
    </source>
</evidence>
<reference evidence="2 3" key="1">
    <citation type="journal article" date="2024" name="Chem. Sci.">
        <title>Discovery of megapolipeptins by genome mining of a Burkholderiales bacteria collection.</title>
        <authorList>
            <person name="Paulo B.S."/>
            <person name="Recchia M.J.J."/>
            <person name="Lee S."/>
            <person name="Fergusson C.H."/>
            <person name="Romanowski S.B."/>
            <person name="Hernandez A."/>
            <person name="Krull N."/>
            <person name="Liu D.Y."/>
            <person name="Cavanagh H."/>
            <person name="Bos A."/>
            <person name="Gray C.A."/>
            <person name="Murphy B.T."/>
            <person name="Linington R.G."/>
            <person name="Eustaquio A.S."/>
        </authorList>
    </citation>
    <scope>NUCLEOTIDE SEQUENCE [LARGE SCALE GENOMIC DNA]</scope>
    <source>
        <strain evidence="2 3">RL17-350-BIC-A</strain>
    </source>
</reference>
<evidence type="ECO:0000313" key="3">
    <source>
        <dbReference type="Proteomes" id="UP001629230"/>
    </source>
</evidence>
<accession>A0ABW9B467</accession>
<evidence type="ECO:0000313" key="2">
    <source>
        <dbReference type="EMBL" id="MFM0006766.1"/>
    </source>
</evidence>
<comment type="caution">
    <text evidence="2">The sequence shown here is derived from an EMBL/GenBank/DDBJ whole genome shotgun (WGS) entry which is preliminary data.</text>
</comment>